<gene>
    <name evidence="3" type="ORF">BSZ37_02055</name>
</gene>
<dbReference type="SUPFAM" id="SSF50939">
    <property type="entry name" value="Sialidases"/>
    <property type="match status" value="1"/>
</dbReference>
<keyword evidence="4" id="KW-1185">Reference proteome</keyword>
<dbReference type="Gene3D" id="2.120.10.10">
    <property type="match status" value="1"/>
</dbReference>
<reference evidence="3 4" key="1">
    <citation type="submission" date="2016-11" db="EMBL/GenBank/DDBJ databases">
        <title>Study of marine rhodopsin-containing bacteria.</title>
        <authorList>
            <person name="Yoshizawa S."/>
            <person name="Kumagai Y."/>
            <person name="Kogure K."/>
        </authorList>
    </citation>
    <scope>NUCLEOTIDE SEQUENCE [LARGE SCALE GENOMIC DNA]</scope>
    <source>
        <strain evidence="3 4">SAORIC-28</strain>
    </source>
</reference>
<feature type="domain" description="Sialidase" evidence="2">
    <location>
        <begin position="185"/>
        <end position="362"/>
    </location>
</feature>
<dbReference type="Proteomes" id="UP000216339">
    <property type="component" value="Unassembled WGS sequence"/>
</dbReference>
<feature type="signal peptide" evidence="1">
    <location>
        <begin position="1"/>
        <end position="25"/>
    </location>
</feature>
<dbReference type="EMBL" id="MQWD01000001">
    <property type="protein sequence ID" value="PAP75310.1"/>
    <property type="molecule type" value="Genomic_DNA"/>
</dbReference>
<feature type="chain" id="PRO_5012153755" description="Sialidase domain-containing protein" evidence="1">
    <location>
        <begin position="26"/>
        <end position="518"/>
    </location>
</feature>
<dbReference type="InterPro" id="IPR011040">
    <property type="entry name" value="Sialidase"/>
</dbReference>
<dbReference type="CDD" id="cd15482">
    <property type="entry name" value="Sialidase_non-viral"/>
    <property type="match status" value="1"/>
</dbReference>
<evidence type="ECO:0000313" key="3">
    <source>
        <dbReference type="EMBL" id="PAP75310.1"/>
    </source>
</evidence>
<dbReference type="AlphaFoldDB" id="A0A271IW18"/>
<proteinExistence type="predicted"/>
<organism evidence="3 4">
    <name type="scientific">Rubrivirga marina</name>
    <dbReference type="NCBI Taxonomy" id="1196024"/>
    <lineage>
        <taxon>Bacteria</taxon>
        <taxon>Pseudomonadati</taxon>
        <taxon>Rhodothermota</taxon>
        <taxon>Rhodothermia</taxon>
        <taxon>Rhodothermales</taxon>
        <taxon>Rubricoccaceae</taxon>
        <taxon>Rubrivirga</taxon>
    </lineage>
</organism>
<dbReference type="OrthoDB" id="610388at2"/>
<evidence type="ECO:0000259" key="2">
    <source>
        <dbReference type="Pfam" id="PF13088"/>
    </source>
</evidence>
<accession>A0A271IW18</accession>
<evidence type="ECO:0000256" key="1">
    <source>
        <dbReference type="SAM" id="SignalP"/>
    </source>
</evidence>
<comment type="caution">
    <text evidence="3">The sequence shown here is derived from an EMBL/GenBank/DDBJ whole genome shotgun (WGS) entry which is preliminary data.</text>
</comment>
<dbReference type="Pfam" id="PF13088">
    <property type="entry name" value="BNR_2"/>
    <property type="match status" value="1"/>
</dbReference>
<dbReference type="Gene3D" id="2.130.10.10">
    <property type="entry name" value="YVTN repeat-like/Quinoprotein amine dehydrogenase"/>
    <property type="match status" value="1"/>
</dbReference>
<dbReference type="InterPro" id="IPR015943">
    <property type="entry name" value="WD40/YVTN_repeat-like_dom_sf"/>
</dbReference>
<evidence type="ECO:0000313" key="4">
    <source>
        <dbReference type="Proteomes" id="UP000216339"/>
    </source>
</evidence>
<keyword evidence="1" id="KW-0732">Signal</keyword>
<dbReference type="RefSeq" id="WP_095508946.1">
    <property type="nucleotide sequence ID" value="NZ_MQWD01000001.1"/>
</dbReference>
<dbReference type="InterPro" id="IPR036278">
    <property type="entry name" value="Sialidase_sf"/>
</dbReference>
<name>A0A271IW18_9BACT</name>
<protein>
    <recommendedName>
        <fullName evidence="2">Sialidase domain-containing protein</fullName>
    </recommendedName>
</protein>
<sequence>MPGSLRLGLLAAALALGAAAGRAQAPPAVPEPPDVAWEFVGADSARVAALALLDPADGRPFGLADAVYATLYYPPPYLYPGGEYPYPVSFGLARLHDGAPSPAVPPDSAWAYAEEREAPYGIYAAPGGLVIAVEGSGGGSLTRSTDGGQTWADVETEACRGDSVDDRIVRTYGPGRERALWLLAYLCRSDDEGATWRAVEQRSAPEYVRRRDLVELPPSPMLPEGRLVLGVGSGVLTSDDGGHVWEATSLYQEFRWVGHDLVLVPDGAHPYGGTVYVLARDFYFEDRAYNVVLASDDGGATWAERHRFVYGENGLDRNSGEPEMVALGDGSLVVGLVQNGTPPQRYVGTVVWSGDGGRTWSALGPEAPWLGARPPAGACERACPGGAWPGWGPKHLRVDRDGRVWAGTDNGVWRTTCPAWAVASEAGPGAPSGLGLSVRPNPSRGRAEVVVTVAEAGPVAVRVTVLDVLGREVAVVWDGAARDGQRVAVDGSGWPAGVYTVRAASEAGEVSARLTVVR</sequence>